<proteinExistence type="predicted"/>
<protein>
    <submittedName>
        <fullName evidence="1">Uncharacterized protein</fullName>
    </submittedName>
</protein>
<sequence>MDGFSVGSIPLASLLKSNSPGLLDACGCTGKQAGTMHISEPVILYPR</sequence>
<dbReference type="AlphaFoldDB" id="A0A0E9VF55"/>
<dbReference type="EMBL" id="GBXM01034509">
    <property type="protein sequence ID" value="JAH74068.1"/>
    <property type="molecule type" value="Transcribed_RNA"/>
</dbReference>
<reference evidence="1" key="2">
    <citation type="journal article" date="2015" name="Fish Shellfish Immunol.">
        <title>Early steps in the European eel (Anguilla anguilla)-Vibrio vulnificus interaction in the gills: Role of the RtxA13 toxin.</title>
        <authorList>
            <person name="Callol A."/>
            <person name="Pajuelo D."/>
            <person name="Ebbesson L."/>
            <person name="Teles M."/>
            <person name="MacKenzie S."/>
            <person name="Amaro C."/>
        </authorList>
    </citation>
    <scope>NUCLEOTIDE SEQUENCE</scope>
</reference>
<dbReference type="EMBL" id="GBXM01031865">
    <property type="protein sequence ID" value="JAH76712.1"/>
    <property type="molecule type" value="Transcribed_RNA"/>
</dbReference>
<organism evidence="1">
    <name type="scientific">Anguilla anguilla</name>
    <name type="common">European freshwater eel</name>
    <name type="synonym">Muraena anguilla</name>
    <dbReference type="NCBI Taxonomy" id="7936"/>
    <lineage>
        <taxon>Eukaryota</taxon>
        <taxon>Metazoa</taxon>
        <taxon>Chordata</taxon>
        <taxon>Craniata</taxon>
        <taxon>Vertebrata</taxon>
        <taxon>Euteleostomi</taxon>
        <taxon>Actinopterygii</taxon>
        <taxon>Neopterygii</taxon>
        <taxon>Teleostei</taxon>
        <taxon>Anguilliformes</taxon>
        <taxon>Anguillidae</taxon>
        <taxon>Anguilla</taxon>
    </lineage>
</organism>
<accession>A0A0E9VF55</accession>
<reference evidence="1" key="1">
    <citation type="submission" date="2014-11" db="EMBL/GenBank/DDBJ databases">
        <authorList>
            <person name="Amaro Gonzalez C."/>
        </authorList>
    </citation>
    <scope>NUCLEOTIDE SEQUENCE</scope>
</reference>
<evidence type="ECO:0000313" key="1">
    <source>
        <dbReference type="EMBL" id="JAH76712.1"/>
    </source>
</evidence>
<name>A0A0E9VF55_ANGAN</name>